<evidence type="ECO:0000256" key="1">
    <source>
        <dbReference type="ARBA" id="ARBA00023015"/>
    </source>
</evidence>
<evidence type="ECO:0000256" key="2">
    <source>
        <dbReference type="ARBA" id="ARBA00023125"/>
    </source>
</evidence>
<keyword evidence="4" id="KW-0539">Nucleus</keyword>
<dbReference type="RefSeq" id="XP_025469811.1">
    <property type="nucleotide sequence ID" value="XM_025614405.1"/>
</dbReference>
<name>A0A317X916_9EURO</name>
<dbReference type="GO" id="GO:0008270">
    <property type="term" value="F:zinc ion binding"/>
    <property type="evidence" value="ECO:0007669"/>
    <property type="project" value="InterPro"/>
</dbReference>
<evidence type="ECO:0000256" key="6">
    <source>
        <dbReference type="SAM" id="MobiDB-lite"/>
    </source>
</evidence>
<dbReference type="PROSITE" id="PS00463">
    <property type="entry name" value="ZN2_CY6_FUNGAL_1"/>
    <property type="match status" value="1"/>
</dbReference>
<dbReference type="STRING" id="1450535.A0A317X916"/>
<organism evidence="8 9">
    <name type="scientific">Aspergillus sclerotioniger CBS 115572</name>
    <dbReference type="NCBI Taxonomy" id="1450535"/>
    <lineage>
        <taxon>Eukaryota</taxon>
        <taxon>Fungi</taxon>
        <taxon>Dikarya</taxon>
        <taxon>Ascomycota</taxon>
        <taxon>Pezizomycotina</taxon>
        <taxon>Eurotiomycetes</taxon>
        <taxon>Eurotiomycetidae</taxon>
        <taxon>Eurotiales</taxon>
        <taxon>Aspergillaceae</taxon>
        <taxon>Aspergillus</taxon>
        <taxon>Aspergillus subgen. Circumdati</taxon>
    </lineage>
</organism>
<keyword evidence="1" id="KW-0805">Transcription regulation</keyword>
<keyword evidence="2" id="KW-0238">DNA-binding</keyword>
<dbReference type="EMBL" id="MSFK01000007">
    <property type="protein sequence ID" value="PWY93050.1"/>
    <property type="molecule type" value="Genomic_DNA"/>
</dbReference>
<keyword evidence="3" id="KW-0804">Transcription</keyword>
<keyword evidence="5" id="KW-0175">Coiled coil</keyword>
<dbReference type="SUPFAM" id="SSF57701">
    <property type="entry name" value="Zn2/Cys6 DNA-binding domain"/>
    <property type="match status" value="1"/>
</dbReference>
<dbReference type="Proteomes" id="UP000246702">
    <property type="component" value="Unassembled WGS sequence"/>
</dbReference>
<dbReference type="OrthoDB" id="2123952at2759"/>
<dbReference type="AlphaFoldDB" id="A0A317X916"/>
<protein>
    <submittedName>
        <fullName evidence="8">Zn(II)2Cys6 transcription factor</fullName>
    </submittedName>
</protein>
<dbReference type="InterPro" id="IPR001138">
    <property type="entry name" value="Zn2Cys6_DnaBD"/>
</dbReference>
<evidence type="ECO:0000256" key="5">
    <source>
        <dbReference type="SAM" id="Coils"/>
    </source>
</evidence>
<evidence type="ECO:0000313" key="8">
    <source>
        <dbReference type="EMBL" id="PWY93050.1"/>
    </source>
</evidence>
<evidence type="ECO:0000259" key="7">
    <source>
        <dbReference type="PROSITE" id="PS50048"/>
    </source>
</evidence>
<dbReference type="CDD" id="cd12148">
    <property type="entry name" value="fungal_TF_MHR"/>
    <property type="match status" value="1"/>
</dbReference>
<dbReference type="GO" id="GO:0003677">
    <property type="term" value="F:DNA binding"/>
    <property type="evidence" value="ECO:0007669"/>
    <property type="project" value="UniProtKB-KW"/>
</dbReference>
<proteinExistence type="predicted"/>
<keyword evidence="9" id="KW-1185">Reference proteome</keyword>
<accession>A0A317X916</accession>
<gene>
    <name evidence="8" type="ORF">BO94DRAFT_564220</name>
</gene>
<evidence type="ECO:0000313" key="9">
    <source>
        <dbReference type="Proteomes" id="UP000246702"/>
    </source>
</evidence>
<dbReference type="PANTHER" id="PTHR47431:SF5">
    <property type="entry name" value="ZN(II)2CYS6 TRANSCRIPTION FACTOR (EUROFUNG)"/>
    <property type="match status" value="1"/>
</dbReference>
<dbReference type="GO" id="GO:0009893">
    <property type="term" value="P:positive regulation of metabolic process"/>
    <property type="evidence" value="ECO:0007669"/>
    <property type="project" value="UniProtKB-ARBA"/>
</dbReference>
<reference evidence="8 9" key="1">
    <citation type="submission" date="2016-12" db="EMBL/GenBank/DDBJ databases">
        <title>The genomes of Aspergillus section Nigri reveals drivers in fungal speciation.</title>
        <authorList>
            <consortium name="DOE Joint Genome Institute"/>
            <person name="Vesth T.C."/>
            <person name="Nybo J."/>
            <person name="Theobald S."/>
            <person name="Brandl J."/>
            <person name="Frisvad J.C."/>
            <person name="Nielsen K.F."/>
            <person name="Lyhne E.K."/>
            <person name="Kogle M.E."/>
            <person name="Kuo A."/>
            <person name="Riley R."/>
            <person name="Clum A."/>
            <person name="Nolan M."/>
            <person name="Lipzen A."/>
            <person name="Salamov A."/>
            <person name="Henrissat B."/>
            <person name="Wiebenga A."/>
            <person name="De Vries R.P."/>
            <person name="Grigoriev I.V."/>
            <person name="Mortensen U.H."/>
            <person name="Andersen M.R."/>
            <person name="Baker S.E."/>
        </authorList>
    </citation>
    <scope>NUCLEOTIDE SEQUENCE [LARGE SCALE GENOMIC DNA]</scope>
    <source>
        <strain evidence="8 9">CBS 115572</strain>
    </source>
</reference>
<sequence length="658" mass="73233">MPLTSRPVKLACLACRASKTRCDGQNPCTNCLNHQQECRYRPSRRGGARRGAAAAEELAMKRAERLLNESRMKTHADALDVDSEAYHPHLQTDTTVPVSLLSPSSIESGPRRFGRALEDSGTGLPSPLSGITETQELLGIGELPARSLRAYRCDQDLINAYYVFIHPYFPLLPPPALPQYEDRFEKLRIRSPDANASRLPYWPTSSLGLALAAMLALIPPPGDVHAADGEAVTLRRSYADLYARSALESSEDSLESSSPIDLAKGPQSTLHPGIPRKMEPVLALGLLSMYECCQRRNIAKMRIRANQALTMAMDLSLHTQKSPTDCFDACRRCWWGTIFLVYQSSIITASPPLITCDDLRITTPLPEFRGCREPWPLLMNAQVVLLRSCFIGRQLIREDNGNNQGLLSSLEYEVKHLDSSILELAAEAARYRCVANCQGTEADAERNLWAISNALLHSARLTLHRVRAFPDPPMIFSKQCDFLPNSAVPFFSHHIQLSPGRISEINTLFPFTEQESIRICLQSSLVVSRVFRRLASPNPTYSDAADTETSVSWAFRRLGTPRSIPYMACAELQSFYGLAMVLWRVRAAFYAGNLNSVYYLLDRASAQTEVQDAERLMEELQSGMEALRASIRADFVFEGVGLMAKECDAVYEATTMDA</sequence>
<dbReference type="PANTHER" id="PTHR47431">
    <property type="entry name" value="ZN(II)2CYS6 TRANSCRIPTION FACTOR (EUROFUNG)-RELATED"/>
    <property type="match status" value="1"/>
</dbReference>
<comment type="caution">
    <text evidence="8">The sequence shown here is derived from an EMBL/GenBank/DDBJ whole genome shotgun (WGS) entry which is preliminary data.</text>
</comment>
<dbReference type="InterPro" id="IPR036864">
    <property type="entry name" value="Zn2-C6_fun-type_DNA-bd_sf"/>
</dbReference>
<evidence type="ECO:0000256" key="3">
    <source>
        <dbReference type="ARBA" id="ARBA00023163"/>
    </source>
</evidence>
<feature type="domain" description="Zn(2)-C6 fungal-type" evidence="7">
    <location>
        <begin position="11"/>
        <end position="40"/>
    </location>
</feature>
<feature type="coiled-coil region" evidence="5">
    <location>
        <begin position="603"/>
        <end position="630"/>
    </location>
</feature>
<dbReference type="GeneID" id="37116548"/>
<dbReference type="SMART" id="SM00066">
    <property type="entry name" value="GAL4"/>
    <property type="match status" value="1"/>
</dbReference>
<evidence type="ECO:0000256" key="4">
    <source>
        <dbReference type="ARBA" id="ARBA00023242"/>
    </source>
</evidence>
<dbReference type="Gene3D" id="4.10.240.10">
    <property type="entry name" value="Zn(2)-C6 fungal-type DNA-binding domain"/>
    <property type="match status" value="1"/>
</dbReference>
<dbReference type="GO" id="GO:0000981">
    <property type="term" value="F:DNA-binding transcription factor activity, RNA polymerase II-specific"/>
    <property type="evidence" value="ECO:0007669"/>
    <property type="project" value="InterPro"/>
</dbReference>
<dbReference type="CDD" id="cd00067">
    <property type="entry name" value="GAL4"/>
    <property type="match status" value="1"/>
</dbReference>
<dbReference type="Pfam" id="PF00172">
    <property type="entry name" value="Zn_clus"/>
    <property type="match status" value="1"/>
</dbReference>
<feature type="region of interest" description="Disordered" evidence="6">
    <location>
        <begin position="250"/>
        <end position="274"/>
    </location>
</feature>
<dbReference type="PROSITE" id="PS50048">
    <property type="entry name" value="ZN2_CY6_FUNGAL_2"/>
    <property type="match status" value="1"/>
</dbReference>